<keyword evidence="7" id="KW-0175">Coiled coil</keyword>
<dbReference type="Proteomes" id="UP000215289">
    <property type="component" value="Unassembled WGS sequence"/>
</dbReference>
<evidence type="ECO:0000256" key="3">
    <source>
        <dbReference type="ARBA" id="ARBA00022574"/>
    </source>
</evidence>
<dbReference type="GO" id="GO:0006364">
    <property type="term" value="P:rRNA processing"/>
    <property type="evidence" value="ECO:0007669"/>
    <property type="project" value="UniProtKB-UniRule"/>
</dbReference>
<dbReference type="FunFam" id="2.130.10.10:FF:000982">
    <property type="entry name" value="Ribosomal assembly complex component Ipi3"/>
    <property type="match status" value="1"/>
</dbReference>
<dbReference type="PROSITE" id="PS50294">
    <property type="entry name" value="WD_REPEATS_REGION"/>
    <property type="match status" value="1"/>
</dbReference>
<comment type="caution">
    <text evidence="9">The sequence shown here is derived from an EMBL/GenBank/DDBJ whole genome shotgun (WGS) entry which is preliminary data.</text>
</comment>
<proteinExistence type="inferred from homology"/>
<dbReference type="GO" id="GO:0120330">
    <property type="term" value="C:rixosome complex"/>
    <property type="evidence" value="ECO:0007669"/>
    <property type="project" value="UniProtKB-UniRule"/>
</dbReference>
<dbReference type="STRING" id="1245748.A0A229YTH9"/>
<evidence type="ECO:0000313" key="9">
    <source>
        <dbReference type="EMBL" id="RLL96591.1"/>
    </source>
</evidence>
<dbReference type="AlphaFoldDB" id="A0A229YTH9"/>
<keyword evidence="6" id="KW-0539">Nucleus</keyword>
<dbReference type="OrthoDB" id="756370at2759"/>
<evidence type="ECO:0000256" key="1">
    <source>
        <dbReference type="ARBA" id="ARBA00002355"/>
    </source>
</evidence>
<reference evidence="9 10" key="1">
    <citation type="submission" date="2018-08" db="EMBL/GenBank/DDBJ databases">
        <title>Draft genome sequences of two Aspergillus turcosus clinical strains isolated from bronchoalveolar lavage fluid: one azole-susceptible and the other azole-resistant.</title>
        <authorList>
            <person name="Parent-Michaud M."/>
            <person name="Dufresne P.J."/>
            <person name="Fournier E."/>
            <person name="Martineau C."/>
            <person name="Moreira S."/>
            <person name="Perkins V."/>
            <person name="De Repentigny L."/>
            <person name="Dufresne S.F."/>
        </authorList>
    </citation>
    <scope>NUCLEOTIDE SEQUENCE [LARGE SCALE GENOMIC DNA]</scope>
    <source>
        <strain evidence="9">HMR AF 1038</strain>
    </source>
</reference>
<protein>
    <recommendedName>
        <fullName evidence="6">Pre-rRNA-processing protein IPI3</fullName>
    </recommendedName>
</protein>
<dbReference type="GO" id="GO:0005656">
    <property type="term" value="C:nuclear pre-replicative complex"/>
    <property type="evidence" value="ECO:0007669"/>
    <property type="project" value="TreeGrafter"/>
</dbReference>
<comment type="similarity">
    <text evidence="2 6">Belongs to the WD repeat IPI3/WDR18 family.</text>
</comment>
<keyword evidence="6" id="KW-0698">rRNA processing</keyword>
<evidence type="ECO:0000256" key="7">
    <source>
        <dbReference type="SAM" id="Coils"/>
    </source>
</evidence>
<keyword evidence="3 5" id="KW-0853">WD repeat</keyword>
<dbReference type="InterPro" id="IPR045227">
    <property type="entry name" value="WDR18/Ipi3/RID3"/>
</dbReference>
<evidence type="ECO:0000256" key="6">
    <source>
        <dbReference type="RuleBase" id="RU369067"/>
    </source>
</evidence>
<keyword evidence="10" id="KW-1185">Reference proteome</keyword>
<dbReference type="FunFam" id="2.130.10.10:FF:000929">
    <property type="entry name" value="Ribosomal assembly complex component Ipi3"/>
    <property type="match status" value="1"/>
</dbReference>
<feature type="repeat" description="WD" evidence="5">
    <location>
        <begin position="126"/>
        <end position="159"/>
    </location>
</feature>
<feature type="compositionally biased region" description="Acidic residues" evidence="8">
    <location>
        <begin position="559"/>
        <end position="576"/>
    </location>
</feature>
<keyword evidence="4" id="KW-0677">Repeat</keyword>
<organism evidence="9 10">
    <name type="scientific">Aspergillus turcosus</name>
    <dbReference type="NCBI Taxonomy" id="1245748"/>
    <lineage>
        <taxon>Eukaryota</taxon>
        <taxon>Fungi</taxon>
        <taxon>Dikarya</taxon>
        <taxon>Ascomycota</taxon>
        <taxon>Pezizomycotina</taxon>
        <taxon>Eurotiomycetes</taxon>
        <taxon>Eurotiomycetidae</taxon>
        <taxon>Eurotiales</taxon>
        <taxon>Aspergillaceae</taxon>
        <taxon>Aspergillus</taxon>
        <taxon>Aspergillus subgen. Fumigati</taxon>
    </lineage>
</organism>
<dbReference type="GO" id="GO:0006261">
    <property type="term" value="P:DNA-templated DNA replication"/>
    <property type="evidence" value="ECO:0007669"/>
    <property type="project" value="TreeGrafter"/>
</dbReference>
<dbReference type="PANTHER" id="PTHR18763:SF0">
    <property type="entry name" value="WD REPEAT-CONTAINING PROTEIN 18"/>
    <property type="match status" value="1"/>
</dbReference>
<feature type="coiled-coil region" evidence="7">
    <location>
        <begin position="466"/>
        <end position="533"/>
    </location>
</feature>
<dbReference type="PANTHER" id="PTHR18763">
    <property type="entry name" value="WD-REPEAT PROTEIN 18"/>
    <property type="match status" value="1"/>
</dbReference>
<accession>A0A229YTH9</accession>
<dbReference type="PROSITE" id="PS50082">
    <property type="entry name" value="WD_REPEATS_2"/>
    <property type="match status" value="2"/>
</dbReference>
<dbReference type="SUPFAM" id="SSF50978">
    <property type="entry name" value="WD40 repeat-like"/>
    <property type="match status" value="1"/>
</dbReference>
<feature type="region of interest" description="Disordered" evidence="8">
    <location>
        <begin position="544"/>
        <end position="576"/>
    </location>
</feature>
<dbReference type="InterPro" id="IPR015943">
    <property type="entry name" value="WD40/YVTN_repeat-like_dom_sf"/>
</dbReference>
<comment type="subunit">
    <text evidence="6">Component of the RIX1 complex, composed of IPI1, RIX1/IPI2 and IPI3 in a 1:2:2 stoichiometry. The complex interacts (via RIX1) with MDN1 (via its hexameric AAA ATPase ring) and the pre-60S ribosome particles.</text>
</comment>
<dbReference type="InterPro" id="IPR001680">
    <property type="entry name" value="WD40_rpt"/>
</dbReference>
<comment type="subcellular location">
    <subcellularLocation>
        <location evidence="6">Nucleus</location>
    </subcellularLocation>
</comment>
<sequence>MLSESFIASTLTSVKTPAAATLRDVGICVQEWQPALNLRSTFKKSSTAANCLAVSPSHVFAAQSEKAIVHVYSREKGNQEAIIPFPERIRSIALAGGKNGDILVLGTEGGRLILWETCTGRQVATTASHLQPVTSLVVDPTSNFILSGSSDASIHVWSLVDILSFTKPPSGRDRQQPNSPIRTFSNHRAAITSIAVGHSSGRYNIAVSTSKDNTAIAWDYHTGRLLRTFLLPASATCLTLDPVDRAFYVGYEDGSVQSVDFYKSQSIQHTLHDPSLHSTPSQPSAEDRWLAPSSDFGSVHSLSLSYDGMVLLSGHQNGKVLSWNVARRKYASTLADYTHPVTNIIMLPLEGLPSSGNELRRIAHTIVKPRYDHALSESSGTPGAVPADYTFSTHLLVSNTAQLTISDHQTNEFSKALTHSFFPESMMEEGLAELAALKQSGNTGTHVSSISQSVPDQAATVDHSQVASLEEEVTTLKKKLAVNETARQVTTDEVTKLRSDLVNLQDYVNELHQKQEQARREKVLRQARKEERETRRREAWFAAEKKGKKGDAVLRRMELEEEAQTSDTDDQSSDEQ</sequence>
<name>A0A229YTH9_9EURO</name>
<evidence type="ECO:0000256" key="5">
    <source>
        <dbReference type="PROSITE-ProRule" id="PRU00221"/>
    </source>
</evidence>
<gene>
    <name evidence="9" type="ORF">CFD26_106267</name>
</gene>
<evidence type="ECO:0000313" key="10">
    <source>
        <dbReference type="Proteomes" id="UP000215289"/>
    </source>
</evidence>
<feature type="repeat" description="WD" evidence="5">
    <location>
        <begin position="184"/>
        <end position="228"/>
    </location>
</feature>
<evidence type="ECO:0000256" key="2">
    <source>
        <dbReference type="ARBA" id="ARBA00010143"/>
    </source>
</evidence>
<evidence type="ECO:0000256" key="8">
    <source>
        <dbReference type="SAM" id="MobiDB-lite"/>
    </source>
</evidence>
<dbReference type="InterPro" id="IPR036322">
    <property type="entry name" value="WD40_repeat_dom_sf"/>
</dbReference>
<dbReference type="EMBL" id="NIDN02000106">
    <property type="protein sequence ID" value="RLL96591.1"/>
    <property type="molecule type" value="Genomic_DNA"/>
</dbReference>
<dbReference type="SMART" id="SM00320">
    <property type="entry name" value="WD40"/>
    <property type="match status" value="6"/>
</dbReference>
<feature type="compositionally biased region" description="Basic and acidic residues" evidence="8">
    <location>
        <begin position="544"/>
        <end position="558"/>
    </location>
</feature>
<evidence type="ECO:0000256" key="4">
    <source>
        <dbReference type="ARBA" id="ARBA00022737"/>
    </source>
</evidence>
<dbReference type="Gene3D" id="2.130.10.10">
    <property type="entry name" value="YVTN repeat-like/Quinoprotein amine dehydrogenase"/>
    <property type="match status" value="2"/>
</dbReference>
<dbReference type="Pfam" id="PF00400">
    <property type="entry name" value="WD40"/>
    <property type="match status" value="2"/>
</dbReference>
<comment type="function">
    <text evidence="1 6">Component of the RIX1 complex required for processing of ITS2 sequences from 35S pre-rRNA.</text>
</comment>